<dbReference type="Gene3D" id="2.60.120.10">
    <property type="entry name" value="Jelly Rolls"/>
    <property type="match status" value="1"/>
</dbReference>
<dbReference type="InterPro" id="IPR013096">
    <property type="entry name" value="Cupin_2"/>
</dbReference>
<dbReference type="SUPFAM" id="SSF51182">
    <property type="entry name" value="RmlC-like cupins"/>
    <property type="match status" value="1"/>
</dbReference>
<dbReference type="RefSeq" id="WP_343939847.1">
    <property type="nucleotide sequence ID" value="NZ_BAAAHP010000033.1"/>
</dbReference>
<dbReference type="InterPro" id="IPR053146">
    <property type="entry name" value="QDO-like"/>
</dbReference>
<evidence type="ECO:0000313" key="3">
    <source>
        <dbReference type="Proteomes" id="UP001499967"/>
    </source>
</evidence>
<organism evidence="2 3">
    <name type="scientific">Pseudonocardia zijingensis</name>
    <dbReference type="NCBI Taxonomy" id="153376"/>
    <lineage>
        <taxon>Bacteria</taxon>
        <taxon>Bacillati</taxon>
        <taxon>Actinomycetota</taxon>
        <taxon>Actinomycetes</taxon>
        <taxon>Pseudonocardiales</taxon>
        <taxon>Pseudonocardiaceae</taxon>
        <taxon>Pseudonocardia</taxon>
    </lineage>
</organism>
<dbReference type="InterPro" id="IPR014710">
    <property type="entry name" value="RmlC-like_jellyroll"/>
</dbReference>
<proteinExistence type="predicted"/>
<dbReference type="PANTHER" id="PTHR36440:SF1">
    <property type="entry name" value="PUTATIVE (AFU_ORTHOLOGUE AFUA_8G07350)-RELATED"/>
    <property type="match status" value="1"/>
</dbReference>
<dbReference type="InterPro" id="IPR011051">
    <property type="entry name" value="RmlC_Cupin_sf"/>
</dbReference>
<dbReference type="Pfam" id="PF07883">
    <property type="entry name" value="Cupin_2"/>
    <property type="match status" value="1"/>
</dbReference>
<keyword evidence="3" id="KW-1185">Reference proteome</keyword>
<gene>
    <name evidence="2" type="ORF">GCM10009559_12360</name>
</gene>
<dbReference type="EMBL" id="BAAAHP010000033">
    <property type="protein sequence ID" value="GAA0926902.1"/>
    <property type="molecule type" value="Genomic_DNA"/>
</dbReference>
<dbReference type="Proteomes" id="UP001499967">
    <property type="component" value="Unassembled WGS sequence"/>
</dbReference>
<feature type="domain" description="Cupin type-2" evidence="1">
    <location>
        <begin position="44"/>
        <end position="106"/>
    </location>
</feature>
<name>A0ABN1PEC8_9PSEU</name>
<accession>A0ABN1PEC8</accession>
<reference evidence="2 3" key="1">
    <citation type="journal article" date="2019" name="Int. J. Syst. Evol. Microbiol.">
        <title>The Global Catalogue of Microorganisms (GCM) 10K type strain sequencing project: providing services to taxonomists for standard genome sequencing and annotation.</title>
        <authorList>
            <consortium name="The Broad Institute Genomics Platform"/>
            <consortium name="The Broad Institute Genome Sequencing Center for Infectious Disease"/>
            <person name="Wu L."/>
            <person name="Ma J."/>
        </authorList>
    </citation>
    <scope>NUCLEOTIDE SEQUENCE [LARGE SCALE GENOMIC DNA]</scope>
    <source>
        <strain evidence="2 3">JCM 11117</strain>
    </source>
</reference>
<dbReference type="PANTHER" id="PTHR36440">
    <property type="entry name" value="PUTATIVE (AFU_ORTHOLOGUE AFUA_8G07350)-RELATED"/>
    <property type="match status" value="1"/>
</dbReference>
<comment type="caution">
    <text evidence="2">The sequence shown here is derived from an EMBL/GenBank/DDBJ whole genome shotgun (WGS) entry which is preliminary data.</text>
</comment>
<protein>
    <submittedName>
        <fullName evidence="2">Cupin domain-containing protein</fullName>
    </submittedName>
</protein>
<evidence type="ECO:0000313" key="2">
    <source>
        <dbReference type="EMBL" id="GAA0926902.1"/>
    </source>
</evidence>
<evidence type="ECO:0000259" key="1">
    <source>
        <dbReference type="Pfam" id="PF07883"/>
    </source>
</evidence>
<sequence>MTLAHVTRAGTEKQIEWIGGGVQRIALDANATGGRLAVIRQTMRGAAASPVHVHANEDETILLLSGSGTFWAGDQRWDLKSGDTAFLPRGLPHAYVLTSDEAELLTICNPAGFEEFIRAAGWDLADPKPEGWAVDMSRLAEAAAATGQTLLGPPLALGDDMPAQYLGS</sequence>